<proteinExistence type="predicted"/>
<accession>A0A5B8UL98</accession>
<evidence type="ECO:0000313" key="2">
    <source>
        <dbReference type="Proteomes" id="UP000321204"/>
    </source>
</evidence>
<dbReference type="InterPro" id="IPR006439">
    <property type="entry name" value="HAD-SF_hydro_IA"/>
</dbReference>
<dbReference type="PRINTS" id="PR00413">
    <property type="entry name" value="HADHALOGNASE"/>
</dbReference>
<protein>
    <submittedName>
        <fullName evidence="1">HAD family phosphatase</fullName>
    </submittedName>
</protein>
<sequence length="202" mass="23955">MNVTTIIFDLGGVLIDWNPAYVFDTLIPEEEKRKHFFENICTHEWNEEQDAGRTIKEANEVLIAKHPEWKEHIEAYYGRWEEMLGGPIEETVEIFRELKESGHYKMYALTNWSAETFPKALALYEFLHWFDGRLVSGEEKMRKPFPEFFQLLLDRFDIKKEEALFIDDNLRNAEAAKDFGLETIRFTSSAQLRDELERRAIL</sequence>
<dbReference type="NCBIfam" id="TIGR01509">
    <property type="entry name" value="HAD-SF-IA-v3"/>
    <property type="match status" value="1"/>
</dbReference>
<dbReference type="Proteomes" id="UP000321204">
    <property type="component" value="Chromosome"/>
</dbReference>
<dbReference type="SFLD" id="SFLDS00003">
    <property type="entry name" value="Haloacid_Dehalogenase"/>
    <property type="match status" value="1"/>
</dbReference>
<dbReference type="SUPFAM" id="SSF56784">
    <property type="entry name" value="HAD-like"/>
    <property type="match status" value="1"/>
</dbReference>
<dbReference type="KEGG" id="fgg:FSB75_16765"/>
<dbReference type="InterPro" id="IPR023214">
    <property type="entry name" value="HAD_sf"/>
</dbReference>
<keyword evidence="2" id="KW-1185">Reference proteome</keyword>
<dbReference type="InterPro" id="IPR036412">
    <property type="entry name" value="HAD-like_sf"/>
</dbReference>
<dbReference type="EMBL" id="CP042433">
    <property type="protein sequence ID" value="QEC57481.1"/>
    <property type="molecule type" value="Genomic_DNA"/>
</dbReference>
<organism evidence="1 2">
    <name type="scientific">Flavisolibacter ginsenosidimutans</name>
    <dbReference type="NCBI Taxonomy" id="661481"/>
    <lineage>
        <taxon>Bacteria</taxon>
        <taxon>Pseudomonadati</taxon>
        <taxon>Bacteroidota</taxon>
        <taxon>Chitinophagia</taxon>
        <taxon>Chitinophagales</taxon>
        <taxon>Chitinophagaceae</taxon>
        <taxon>Flavisolibacter</taxon>
    </lineage>
</organism>
<dbReference type="SFLD" id="SFLDG01129">
    <property type="entry name" value="C1.5:_HAD__Beta-PGM__Phosphata"/>
    <property type="match status" value="1"/>
</dbReference>
<dbReference type="Pfam" id="PF00702">
    <property type="entry name" value="Hydrolase"/>
    <property type="match status" value="1"/>
</dbReference>
<dbReference type="PANTHER" id="PTHR43611:SF3">
    <property type="entry name" value="FLAVIN MONONUCLEOTIDE HYDROLASE 1, CHLOROPLATIC"/>
    <property type="match status" value="1"/>
</dbReference>
<gene>
    <name evidence="1" type="ORF">FSB75_16765</name>
</gene>
<dbReference type="PANTHER" id="PTHR43611">
    <property type="entry name" value="ALPHA-D-GLUCOSE 1-PHOSPHATE PHOSPHATASE"/>
    <property type="match status" value="1"/>
</dbReference>
<dbReference type="AlphaFoldDB" id="A0A5B8UL98"/>
<reference evidence="1 2" key="1">
    <citation type="journal article" date="2015" name="Int. J. Syst. Evol. Microbiol.">
        <title>Flavisolibacter ginsenosidimutans sp. nov., with ginsenoside-converting activity isolated from soil used for cultivating ginseng.</title>
        <authorList>
            <person name="Zhao Y."/>
            <person name="Liu Q."/>
            <person name="Kang M.S."/>
            <person name="Jin F."/>
            <person name="Yu H."/>
            <person name="Im W.T."/>
        </authorList>
    </citation>
    <scope>NUCLEOTIDE SEQUENCE [LARGE SCALE GENOMIC DNA]</scope>
    <source>
        <strain evidence="1 2">Gsoil 636</strain>
    </source>
</reference>
<evidence type="ECO:0000313" key="1">
    <source>
        <dbReference type="EMBL" id="QEC57481.1"/>
    </source>
</evidence>
<dbReference type="Gene3D" id="3.40.50.1000">
    <property type="entry name" value="HAD superfamily/HAD-like"/>
    <property type="match status" value="1"/>
</dbReference>
<dbReference type="OrthoDB" id="9797415at2"/>
<dbReference type="RefSeq" id="WP_146789849.1">
    <property type="nucleotide sequence ID" value="NZ_BAABIO010000003.1"/>
</dbReference>
<dbReference type="CDD" id="cd02603">
    <property type="entry name" value="HAD_sEH-N_like"/>
    <property type="match status" value="1"/>
</dbReference>
<name>A0A5B8UL98_9BACT</name>